<organism evidence="2 3">
    <name type="scientific">Saccharopolyspora ipomoeae</name>
    <dbReference type="NCBI Taxonomy" id="3042027"/>
    <lineage>
        <taxon>Bacteria</taxon>
        <taxon>Bacillati</taxon>
        <taxon>Actinomycetota</taxon>
        <taxon>Actinomycetes</taxon>
        <taxon>Pseudonocardiales</taxon>
        <taxon>Pseudonocardiaceae</taxon>
        <taxon>Saccharopolyspora</taxon>
    </lineage>
</organism>
<dbReference type="Proteomes" id="UP001237595">
    <property type="component" value="Unassembled WGS sequence"/>
</dbReference>
<feature type="region of interest" description="Disordered" evidence="1">
    <location>
        <begin position="1"/>
        <end position="20"/>
    </location>
</feature>
<proteinExistence type="predicted"/>
<accession>A0ABT6PVM9</accession>
<keyword evidence="3" id="KW-1185">Reference proteome</keyword>
<comment type="caution">
    <text evidence="2">The sequence shown here is derived from an EMBL/GenBank/DDBJ whole genome shotgun (WGS) entry which is preliminary data.</text>
</comment>
<protein>
    <submittedName>
        <fullName evidence="2">Uncharacterized protein</fullName>
    </submittedName>
</protein>
<evidence type="ECO:0000256" key="1">
    <source>
        <dbReference type="SAM" id="MobiDB-lite"/>
    </source>
</evidence>
<dbReference type="RefSeq" id="WP_281458326.1">
    <property type="nucleotide sequence ID" value="NZ_JASAOF010000024.1"/>
</dbReference>
<gene>
    <name evidence="2" type="ORF">QFW96_25835</name>
</gene>
<evidence type="ECO:0000313" key="3">
    <source>
        <dbReference type="Proteomes" id="UP001237595"/>
    </source>
</evidence>
<sequence>MGSVKDDSLTPRGRARTAPTRAVVGASADHHWQGGFGGPLRSPGLLVADGEVRVRTLGSAPSELSWTTVGRLESPDGLLEITKFEHVAHVQMNQLDLSRRLGL</sequence>
<evidence type="ECO:0000313" key="2">
    <source>
        <dbReference type="EMBL" id="MDI2032069.1"/>
    </source>
</evidence>
<name>A0ABT6PVM9_9PSEU</name>
<reference evidence="2 3" key="1">
    <citation type="submission" date="2023-04" db="EMBL/GenBank/DDBJ databases">
        <title>Draft genome sequence of Saccharopolyspora sp. TS4A08 isolated from sweet potato rhizospheric soil.</title>
        <authorList>
            <person name="Suksaard P."/>
            <person name="Duangmal K."/>
        </authorList>
    </citation>
    <scope>NUCLEOTIDE SEQUENCE [LARGE SCALE GENOMIC DNA]</scope>
    <source>
        <strain evidence="2 3">TS4A08</strain>
    </source>
</reference>
<dbReference type="EMBL" id="JASAOF010000024">
    <property type="protein sequence ID" value="MDI2032069.1"/>
    <property type="molecule type" value="Genomic_DNA"/>
</dbReference>